<evidence type="ECO:0000313" key="11">
    <source>
        <dbReference type="Proteomes" id="UP000654670"/>
    </source>
</evidence>
<dbReference type="GO" id="GO:0009234">
    <property type="term" value="P:menaquinone biosynthetic process"/>
    <property type="evidence" value="ECO:0007669"/>
    <property type="project" value="UniProtKB-UniRule"/>
</dbReference>
<evidence type="ECO:0000256" key="4">
    <source>
        <dbReference type="ARBA" id="ARBA00022679"/>
    </source>
</evidence>
<keyword evidence="7 8" id="KW-0472">Membrane</keyword>
<dbReference type="PIRSF" id="PIRSF005355">
    <property type="entry name" value="UBIAD1"/>
    <property type="match status" value="1"/>
</dbReference>
<evidence type="ECO:0000256" key="5">
    <source>
        <dbReference type="ARBA" id="ARBA00022692"/>
    </source>
</evidence>
<dbReference type="Gene3D" id="1.20.120.1780">
    <property type="entry name" value="UbiA prenyltransferase"/>
    <property type="match status" value="1"/>
</dbReference>
<dbReference type="InterPro" id="IPR000537">
    <property type="entry name" value="UbiA_prenyltransferase"/>
</dbReference>
<comment type="catalytic activity">
    <reaction evidence="8">
        <text>an all-trans-polyprenyl diphosphate + 1,4-dihydroxy-2-naphthoate + H(+) = a 2-demethylmenaquinol + CO2 + diphosphate</text>
        <dbReference type="Rhea" id="RHEA:26478"/>
        <dbReference type="Rhea" id="RHEA-COMP:9563"/>
        <dbReference type="Rhea" id="RHEA-COMP:9564"/>
        <dbReference type="ChEBI" id="CHEBI:11173"/>
        <dbReference type="ChEBI" id="CHEBI:15378"/>
        <dbReference type="ChEBI" id="CHEBI:16526"/>
        <dbReference type="ChEBI" id="CHEBI:33019"/>
        <dbReference type="ChEBI" id="CHEBI:55437"/>
        <dbReference type="ChEBI" id="CHEBI:58914"/>
        <dbReference type="EC" id="2.5.1.74"/>
    </reaction>
</comment>
<feature type="transmembrane region" description="Helical" evidence="8">
    <location>
        <begin position="98"/>
        <end position="116"/>
    </location>
</feature>
<evidence type="ECO:0000256" key="7">
    <source>
        <dbReference type="ARBA" id="ARBA00023136"/>
    </source>
</evidence>
<evidence type="ECO:0000256" key="1">
    <source>
        <dbReference type="ARBA" id="ARBA00004141"/>
    </source>
</evidence>
<reference evidence="10" key="2">
    <citation type="submission" date="2020-09" db="EMBL/GenBank/DDBJ databases">
        <authorList>
            <person name="Sun Q."/>
            <person name="Ohkuma M."/>
        </authorList>
    </citation>
    <scope>NUCLEOTIDE SEQUENCE</scope>
    <source>
        <strain evidence="10">JCM 15325</strain>
    </source>
</reference>
<feature type="transmembrane region" description="Helical" evidence="8">
    <location>
        <begin position="175"/>
        <end position="196"/>
    </location>
</feature>
<dbReference type="Pfam" id="PF01040">
    <property type="entry name" value="UbiA"/>
    <property type="match status" value="1"/>
</dbReference>
<dbReference type="NCBIfam" id="NF004749">
    <property type="entry name" value="PRK06080.1-1"/>
    <property type="match status" value="1"/>
</dbReference>
<comment type="similarity">
    <text evidence="8">Belongs to the MenA family. Type 1 subfamily.</text>
</comment>
<sequence length="304" mass="33516">MGERIPEKNTGFKKWWNMMRPHTLTASFVPVTLGTALALPSGKLNVLLFIAMLVASMLIQIATNLFNEYFDFKRGLDTEESVGIGGSIVRDGVRPKTILNLALSLCFAAMLIGVYICLESSWWIAAVGTVCILTGYLYSGGPYPIAYTPFGELVSGLFMGVFIIWISFFIQTETLTLNCILISIPIGILVGGINMANNIRDLTGDKEKGRRTLPILLGRPKAINLLASLFAFSYLWIIGLMVFHVESAWVLIVFASLPKAIQATRLFHGRNKSIQLMPAMKATAQMQTLFGFLLSLGLVLDHFI</sequence>
<keyword evidence="3 8" id="KW-1003">Cell membrane</keyword>
<keyword evidence="2 8" id="KW-0474">Menaquinone biosynthesis</keyword>
<comment type="caution">
    <text evidence="10">The sequence shown here is derived from an EMBL/GenBank/DDBJ whole genome shotgun (WGS) entry which is preliminary data.</text>
</comment>
<reference evidence="10" key="1">
    <citation type="journal article" date="2014" name="Int. J. Syst. Evol. Microbiol.">
        <title>Complete genome sequence of Corynebacterium casei LMG S-19264T (=DSM 44701T), isolated from a smear-ripened cheese.</title>
        <authorList>
            <consortium name="US DOE Joint Genome Institute (JGI-PGF)"/>
            <person name="Walter F."/>
            <person name="Albersmeier A."/>
            <person name="Kalinowski J."/>
            <person name="Ruckert C."/>
        </authorList>
    </citation>
    <scope>NUCLEOTIDE SEQUENCE</scope>
    <source>
        <strain evidence="10">JCM 15325</strain>
    </source>
</reference>
<comment type="subcellular location">
    <subcellularLocation>
        <location evidence="8">Cell membrane</location>
        <topology evidence="8">Multi-pass membrane protein</topology>
    </subcellularLocation>
    <subcellularLocation>
        <location evidence="1">Membrane</location>
        <topology evidence="1">Multi-pass membrane protein</topology>
    </subcellularLocation>
</comment>
<keyword evidence="5 8" id="KW-0812">Transmembrane</keyword>
<organism evidence="10 11">
    <name type="scientific">Sporolactobacillus putidus</name>
    <dbReference type="NCBI Taxonomy" id="492735"/>
    <lineage>
        <taxon>Bacteria</taxon>
        <taxon>Bacillati</taxon>
        <taxon>Bacillota</taxon>
        <taxon>Bacilli</taxon>
        <taxon>Bacillales</taxon>
        <taxon>Sporolactobacillaceae</taxon>
        <taxon>Sporolactobacillus</taxon>
    </lineage>
</organism>
<dbReference type="GO" id="GO:0046428">
    <property type="term" value="F:1,4-dihydroxy-2-naphthoate polyprenyltransferase activity"/>
    <property type="evidence" value="ECO:0007669"/>
    <property type="project" value="UniProtKB-UniRule"/>
</dbReference>
<feature type="transmembrane region" description="Helical" evidence="8">
    <location>
        <begin position="150"/>
        <end position="169"/>
    </location>
</feature>
<evidence type="ECO:0000313" key="10">
    <source>
        <dbReference type="EMBL" id="GGL46187.1"/>
    </source>
</evidence>
<proteinExistence type="inferred from homology"/>
<dbReference type="Gene3D" id="1.10.357.140">
    <property type="entry name" value="UbiA prenyltransferase"/>
    <property type="match status" value="1"/>
</dbReference>
<gene>
    <name evidence="8 10" type="primary">menA</name>
    <name evidence="10" type="ORF">GCM10007968_07820</name>
</gene>
<name>A0A917RZ17_9BACL</name>
<dbReference type="FunFam" id="1.10.357.140:FF:000007">
    <property type="entry name" value="1,4-dihydroxy-2-naphthoate octaprenyltransferase"/>
    <property type="match status" value="1"/>
</dbReference>
<feature type="transmembrane region" description="Helical" evidence="8">
    <location>
        <begin position="48"/>
        <end position="66"/>
    </location>
</feature>
<dbReference type="PANTHER" id="PTHR13929:SF0">
    <property type="entry name" value="UBIA PRENYLTRANSFERASE DOMAIN-CONTAINING PROTEIN 1"/>
    <property type="match status" value="1"/>
</dbReference>
<protein>
    <recommendedName>
        <fullName evidence="8 9">1,4-dihydroxy-2-naphthoate octaprenyltransferase</fullName>
        <shortName evidence="8">DHNA-octaprenyltransferase</shortName>
        <ecNumber evidence="8 9">2.5.1.74</ecNumber>
    </recommendedName>
</protein>
<dbReference type="InterPro" id="IPR026046">
    <property type="entry name" value="UBIAD1"/>
</dbReference>
<evidence type="ECO:0000256" key="8">
    <source>
        <dbReference type="HAMAP-Rule" id="MF_01937"/>
    </source>
</evidence>
<dbReference type="Proteomes" id="UP000654670">
    <property type="component" value="Unassembled WGS sequence"/>
</dbReference>
<dbReference type="CDD" id="cd13962">
    <property type="entry name" value="PT_UbiA_UBIAD1"/>
    <property type="match status" value="1"/>
</dbReference>
<keyword evidence="11" id="KW-1185">Reference proteome</keyword>
<feature type="transmembrane region" description="Helical" evidence="8">
    <location>
        <begin position="279"/>
        <end position="300"/>
    </location>
</feature>
<dbReference type="HAMAP" id="MF_01937">
    <property type="entry name" value="MenA_1"/>
    <property type="match status" value="1"/>
</dbReference>
<evidence type="ECO:0000256" key="9">
    <source>
        <dbReference type="NCBIfam" id="TIGR00751"/>
    </source>
</evidence>
<dbReference type="PANTHER" id="PTHR13929">
    <property type="entry name" value="1,4-DIHYDROXY-2-NAPHTHOATE OCTAPRENYLTRANSFERASE"/>
    <property type="match status" value="1"/>
</dbReference>
<dbReference type="RefSeq" id="WP_188801766.1">
    <property type="nucleotide sequence ID" value="NZ_BMOK01000002.1"/>
</dbReference>
<keyword evidence="4 8" id="KW-0808">Transferase</keyword>
<dbReference type="AlphaFoldDB" id="A0A917RZ17"/>
<accession>A0A917RZ17</accession>
<dbReference type="NCBIfam" id="TIGR00751">
    <property type="entry name" value="menA"/>
    <property type="match status" value="1"/>
</dbReference>
<evidence type="ECO:0000256" key="6">
    <source>
        <dbReference type="ARBA" id="ARBA00022989"/>
    </source>
</evidence>
<dbReference type="GO" id="GO:0042371">
    <property type="term" value="P:vitamin K biosynthetic process"/>
    <property type="evidence" value="ECO:0007669"/>
    <property type="project" value="TreeGrafter"/>
</dbReference>
<evidence type="ECO:0000256" key="3">
    <source>
        <dbReference type="ARBA" id="ARBA00022475"/>
    </source>
</evidence>
<keyword evidence="6 8" id="KW-1133">Transmembrane helix</keyword>
<dbReference type="EC" id="2.5.1.74" evidence="8 9"/>
<dbReference type="InterPro" id="IPR004657">
    <property type="entry name" value="MenA"/>
</dbReference>
<evidence type="ECO:0000256" key="2">
    <source>
        <dbReference type="ARBA" id="ARBA00022428"/>
    </source>
</evidence>
<dbReference type="GO" id="GO:0005886">
    <property type="term" value="C:plasma membrane"/>
    <property type="evidence" value="ECO:0007669"/>
    <property type="project" value="UniProtKB-SubCell"/>
</dbReference>
<dbReference type="InterPro" id="IPR044878">
    <property type="entry name" value="UbiA_sf"/>
</dbReference>
<comment type="function">
    <text evidence="8">Conversion of 1,4-dihydroxy-2-naphthoate (DHNA) to demethylmenaquinone (DMK).</text>
</comment>
<feature type="transmembrane region" description="Helical" evidence="8">
    <location>
        <begin position="122"/>
        <end position="138"/>
    </location>
</feature>
<comment type="pathway">
    <text evidence="8">Quinol/quinone metabolism; menaquinone biosynthesis; menaquinol from 1,4-dihydroxy-2-naphthoate: step 1/2.</text>
</comment>
<feature type="transmembrane region" description="Helical" evidence="8">
    <location>
        <begin position="222"/>
        <end position="243"/>
    </location>
</feature>
<dbReference type="EMBL" id="BMOK01000002">
    <property type="protein sequence ID" value="GGL46187.1"/>
    <property type="molecule type" value="Genomic_DNA"/>
</dbReference>